<dbReference type="EMBL" id="JAXCGZ010011702">
    <property type="protein sequence ID" value="KAK7074261.1"/>
    <property type="molecule type" value="Genomic_DNA"/>
</dbReference>
<proteinExistence type="predicted"/>
<organism evidence="1 2">
    <name type="scientific">Halocaridina rubra</name>
    <name type="common">Hawaiian red shrimp</name>
    <dbReference type="NCBI Taxonomy" id="373956"/>
    <lineage>
        <taxon>Eukaryota</taxon>
        <taxon>Metazoa</taxon>
        <taxon>Ecdysozoa</taxon>
        <taxon>Arthropoda</taxon>
        <taxon>Crustacea</taxon>
        <taxon>Multicrustacea</taxon>
        <taxon>Malacostraca</taxon>
        <taxon>Eumalacostraca</taxon>
        <taxon>Eucarida</taxon>
        <taxon>Decapoda</taxon>
        <taxon>Pleocyemata</taxon>
        <taxon>Caridea</taxon>
        <taxon>Atyoidea</taxon>
        <taxon>Atyidae</taxon>
        <taxon>Halocaridina</taxon>
    </lineage>
</organism>
<comment type="caution">
    <text evidence="1">The sequence shown here is derived from an EMBL/GenBank/DDBJ whole genome shotgun (WGS) entry which is preliminary data.</text>
</comment>
<feature type="non-terminal residue" evidence="1">
    <location>
        <position position="81"/>
    </location>
</feature>
<name>A0AAN8X170_HALRR</name>
<protein>
    <submittedName>
        <fullName evidence="1">Uncharacterized protein</fullName>
    </submittedName>
</protein>
<reference evidence="1 2" key="1">
    <citation type="submission" date="2023-11" db="EMBL/GenBank/DDBJ databases">
        <title>Halocaridina rubra genome assembly.</title>
        <authorList>
            <person name="Smith C."/>
        </authorList>
    </citation>
    <scope>NUCLEOTIDE SEQUENCE [LARGE SCALE GENOMIC DNA]</scope>
    <source>
        <strain evidence="1">EP-1</strain>
        <tissue evidence="1">Whole</tissue>
    </source>
</reference>
<keyword evidence="2" id="KW-1185">Reference proteome</keyword>
<accession>A0AAN8X170</accession>
<evidence type="ECO:0000313" key="1">
    <source>
        <dbReference type="EMBL" id="KAK7074261.1"/>
    </source>
</evidence>
<dbReference type="Proteomes" id="UP001381693">
    <property type="component" value="Unassembled WGS sequence"/>
</dbReference>
<evidence type="ECO:0000313" key="2">
    <source>
        <dbReference type="Proteomes" id="UP001381693"/>
    </source>
</evidence>
<sequence length="81" mass="9307">MEEDREEVDFKLFELKEVSGERHSALRVPKVLSSYYDTGSKNPHSARDIFNILMADISGSMSLYWPNIVTGWQESIQSKLV</sequence>
<gene>
    <name evidence="1" type="ORF">SK128_018411</name>
</gene>
<dbReference type="AlphaFoldDB" id="A0AAN8X170"/>